<sequence>MEANFLSSTARESPPLPSNEQCGKAIGSLLYLATVSRPDIAFAVNLLCRRVESPTHRDWTAVKRVMRYLAGSVHRKLCFATEGSTVLTGFVDADWAGDHADRKSTSGHVFQIGHSSIVWSSKKQSVVAMSSTEAEYIGASEACRELQWLRQLLRDMSLPQDGPTNVYEDNQSCIKVAQLDRCSQRTKHIDVRHHQLRDLQESGVVALIYRSSSDMSPHILTKPLAKDKFNHHLALLGMRK</sequence>
<dbReference type="PANTHER" id="PTHR11439">
    <property type="entry name" value="GAG-POL-RELATED RETROTRANSPOSON"/>
    <property type="match status" value="1"/>
</dbReference>
<dbReference type="PANTHER" id="PTHR11439:SF483">
    <property type="entry name" value="PEPTIDE SYNTHASE GLIP-LIKE, PUTATIVE (AFU_ORTHOLOGUE AFUA_3G12920)-RELATED"/>
    <property type="match status" value="1"/>
</dbReference>
<dbReference type="STRING" id="70415.A0A5S6Q8Z1"/>
<evidence type="ECO:0000313" key="2">
    <source>
        <dbReference type="WBParaSite" id="TMUE_1000003786.1"/>
    </source>
</evidence>
<name>A0A5S6Q8Z1_TRIMR</name>
<protein>
    <submittedName>
        <fullName evidence="2">Reverse transcriptase Ty1/copia-type domain-containing protein</fullName>
    </submittedName>
</protein>
<dbReference type="Proteomes" id="UP000046395">
    <property type="component" value="Unassembled WGS sequence"/>
</dbReference>
<dbReference type="AlphaFoldDB" id="A0A5S6Q8Z1"/>
<evidence type="ECO:0000313" key="1">
    <source>
        <dbReference type="Proteomes" id="UP000046395"/>
    </source>
</evidence>
<dbReference type="WBParaSite" id="TMUE_1000003786.1">
    <property type="protein sequence ID" value="TMUE_1000003786.1"/>
    <property type="gene ID" value="WBGene00298795"/>
</dbReference>
<dbReference type="CDD" id="cd09272">
    <property type="entry name" value="RNase_HI_RT_Ty1"/>
    <property type="match status" value="1"/>
</dbReference>
<organism evidence="1 2">
    <name type="scientific">Trichuris muris</name>
    <name type="common">Mouse whipworm</name>
    <dbReference type="NCBI Taxonomy" id="70415"/>
    <lineage>
        <taxon>Eukaryota</taxon>
        <taxon>Metazoa</taxon>
        <taxon>Ecdysozoa</taxon>
        <taxon>Nematoda</taxon>
        <taxon>Enoplea</taxon>
        <taxon>Dorylaimia</taxon>
        <taxon>Trichinellida</taxon>
        <taxon>Trichuridae</taxon>
        <taxon>Trichuris</taxon>
    </lineage>
</organism>
<accession>A0A5S6Q8Z1</accession>
<keyword evidence="1" id="KW-1185">Reference proteome</keyword>
<reference evidence="2" key="1">
    <citation type="submission" date="2019-12" db="UniProtKB">
        <authorList>
            <consortium name="WormBaseParasite"/>
        </authorList>
    </citation>
    <scope>IDENTIFICATION</scope>
</reference>
<proteinExistence type="predicted"/>